<evidence type="ECO:0000313" key="6">
    <source>
        <dbReference type="EMBL" id="MCC2614936.1"/>
    </source>
</evidence>
<dbReference type="EC" id="2.7.7.65" evidence="1"/>
<comment type="catalytic activity">
    <reaction evidence="2">
        <text>2 GTP = 3',3'-c-di-GMP + 2 diphosphate</text>
        <dbReference type="Rhea" id="RHEA:24898"/>
        <dbReference type="ChEBI" id="CHEBI:33019"/>
        <dbReference type="ChEBI" id="CHEBI:37565"/>
        <dbReference type="ChEBI" id="CHEBI:58805"/>
        <dbReference type="EC" id="2.7.7.65"/>
    </reaction>
</comment>
<evidence type="ECO:0000313" key="7">
    <source>
        <dbReference type="Proteomes" id="UP001520878"/>
    </source>
</evidence>
<feature type="transmembrane region" description="Helical" evidence="4">
    <location>
        <begin position="97"/>
        <end position="117"/>
    </location>
</feature>
<feature type="transmembrane region" description="Helical" evidence="4">
    <location>
        <begin position="129"/>
        <end position="147"/>
    </location>
</feature>
<dbReference type="InterPro" id="IPR029787">
    <property type="entry name" value="Nucleotide_cyclase"/>
</dbReference>
<feature type="transmembrane region" description="Helical" evidence="4">
    <location>
        <begin position="65"/>
        <end position="85"/>
    </location>
</feature>
<comment type="caution">
    <text evidence="6">The sequence shown here is derived from an EMBL/GenBank/DDBJ whole genome shotgun (WGS) entry which is preliminary data.</text>
</comment>
<sequence>MIDNIAVVTLLAALVLNCGLACWFLFLVPPETRHHKVQALWYFRGYFIATCLGYVFYALRQYDLMALSVFANNGLFLLAAYCVVFGVRWRYAEDTHVWRHPAIVHVLLFACVQTFLFLRYPDHELARTVLVYVNVTAVLLYCLSLLARYRHRDEHNRNLLTVCIGVATVAVFAIPVTYVASNDLTVFFLMMLLVQNIITVMLFGAFYASFLFDAVNHYRQQSAIDELTGLYQRRVFLAQAEGFFRAARRHDYPVVLLLCDLHALESINRQQSLEEGDRVLTILASTLRNVTREEDILGRLGDQVVAALLPQTSTDSAQYLVERIKKALAQSSLRFEQQNLSQWVGFGVSSIEDHDSAESCLNAAINQALHRQTEGKDDTAKKSEPDISSANPRSL</sequence>
<dbReference type="Proteomes" id="UP001520878">
    <property type="component" value="Unassembled WGS sequence"/>
</dbReference>
<evidence type="ECO:0000256" key="2">
    <source>
        <dbReference type="ARBA" id="ARBA00034247"/>
    </source>
</evidence>
<dbReference type="InterPro" id="IPR043128">
    <property type="entry name" value="Rev_trsase/Diguanyl_cyclase"/>
</dbReference>
<name>A0ABS8G477_9ALTE</name>
<dbReference type="GO" id="GO:0052621">
    <property type="term" value="F:diguanylate cyclase activity"/>
    <property type="evidence" value="ECO:0007669"/>
    <property type="project" value="UniProtKB-EC"/>
</dbReference>
<dbReference type="SUPFAM" id="SSF55073">
    <property type="entry name" value="Nucleotide cyclase"/>
    <property type="match status" value="1"/>
</dbReference>
<protein>
    <recommendedName>
        <fullName evidence="1">diguanylate cyclase</fullName>
        <ecNumber evidence="1">2.7.7.65</ecNumber>
    </recommendedName>
</protein>
<evidence type="ECO:0000256" key="1">
    <source>
        <dbReference type="ARBA" id="ARBA00012528"/>
    </source>
</evidence>
<keyword evidence="4" id="KW-0472">Membrane</keyword>
<dbReference type="CDD" id="cd01949">
    <property type="entry name" value="GGDEF"/>
    <property type="match status" value="1"/>
</dbReference>
<evidence type="ECO:0000256" key="4">
    <source>
        <dbReference type="SAM" id="Phobius"/>
    </source>
</evidence>
<dbReference type="PANTHER" id="PTHR45138:SF9">
    <property type="entry name" value="DIGUANYLATE CYCLASE DGCM-RELATED"/>
    <property type="match status" value="1"/>
</dbReference>
<feature type="transmembrane region" description="Helical" evidence="4">
    <location>
        <begin position="186"/>
        <end position="212"/>
    </location>
</feature>
<dbReference type="RefSeq" id="WP_229156851.1">
    <property type="nucleotide sequence ID" value="NZ_JAJEWP010000001.1"/>
</dbReference>
<dbReference type="PANTHER" id="PTHR45138">
    <property type="entry name" value="REGULATORY COMPONENTS OF SENSORY TRANSDUCTION SYSTEM"/>
    <property type="match status" value="1"/>
</dbReference>
<feature type="region of interest" description="Disordered" evidence="3">
    <location>
        <begin position="371"/>
        <end position="395"/>
    </location>
</feature>
<evidence type="ECO:0000259" key="5">
    <source>
        <dbReference type="PROSITE" id="PS50887"/>
    </source>
</evidence>
<feature type="transmembrane region" description="Helical" evidence="4">
    <location>
        <begin position="40"/>
        <end position="59"/>
    </location>
</feature>
<keyword evidence="7" id="KW-1185">Reference proteome</keyword>
<feature type="compositionally biased region" description="Polar residues" evidence="3">
    <location>
        <begin position="386"/>
        <end position="395"/>
    </location>
</feature>
<accession>A0ABS8G477</accession>
<dbReference type="Gene3D" id="3.30.70.270">
    <property type="match status" value="1"/>
</dbReference>
<dbReference type="InterPro" id="IPR050469">
    <property type="entry name" value="Diguanylate_Cyclase"/>
</dbReference>
<dbReference type="EMBL" id="JAJEWP010000001">
    <property type="protein sequence ID" value="MCC2614936.1"/>
    <property type="molecule type" value="Genomic_DNA"/>
</dbReference>
<feature type="domain" description="GGDEF" evidence="5">
    <location>
        <begin position="252"/>
        <end position="384"/>
    </location>
</feature>
<dbReference type="InterPro" id="IPR000160">
    <property type="entry name" value="GGDEF_dom"/>
</dbReference>
<gene>
    <name evidence="6" type="ORF">LJ739_01615</name>
</gene>
<evidence type="ECO:0000256" key="3">
    <source>
        <dbReference type="SAM" id="MobiDB-lite"/>
    </source>
</evidence>
<feature type="compositionally biased region" description="Basic and acidic residues" evidence="3">
    <location>
        <begin position="371"/>
        <end position="385"/>
    </location>
</feature>
<keyword evidence="6" id="KW-0548">Nucleotidyltransferase</keyword>
<keyword evidence="6" id="KW-0808">Transferase</keyword>
<dbReference type="NCBIfam" id="TIGR00254">
    <property type="entry name" value="GGDEF"/>
    <property type="match status" value="1"/>
</dbReference>
<feature type="transmembrane region" description="Helical" evidence="4">
    <location>
        <begin position="6"/>
        <end position="28"/>
    </location>
</feature>
<dbReference type="SMART" id="SM00267">
    <property type="entry name" value="GGDEF"/>
    <property type="match status" value="1"/>
</dbReference>
<feature type="transmembrane region" description="Helical" evidence="4">
    <location>
        <begin position="159"/>
        <end position="180"/>
    </location>
</feature>
<keyword evidence="4" id="KW-1133">Transmembrane helix</keyword>
<dbReference type="PROSITE" id="PS50887">
    <property type="entry name" value="GGDEF"/>
    <property type="match status" value="1"/>
</dbReference>
<reference evidence="6 7" key="1">
    <citation type="submission" date="2021-10" db="EMBL/GenBank/DDBJ databases">
        <title>Draft genome of Aestuariibacter halophilus JC2043.</title>
        <authorList>
            <person name="Emsley S.A."/>
            <person name="Pfannmuller K.M."/>
            <person name="Ushijima B."/>
            <person name="Saw J.H."/>
            <person name="Videau P."/>
        </authorList>
    </citation>
    <scope>NUCLEOTIDE SEQUENCE [LARGE SCALE GENOMIC DNA]</scope>
    <source>
        <strain evidence="6 7">JC2043</strain>
    </source>
</reference>
<keyword evidence="4" id="KW-0812">Transmembrane</keyword>
<dbReference type="Pfam" id="PF00990">
    <property type="entry name" value="GGDEF"/>
    <property type="match status" value="1"/>
</dbReference>
<organism evidence="6 7">
    <name type="scientific">Fluctibacter halophilus</name>
    <dbReference type="NCBI Taxonomy" id="226011"/>
    <lineage>
        <taxon>Bacteria</taxon>
        <taxon>Pseudomonadati</taxon>
        <taxon>Pseudomonadota</taxon>
        <taxon>Gammaproteobacteria</taxon>
        <taxon>Alteromonadales</taxon>
        <taxon>Alteromonadaceae</taxon>
        <taxon>Fluctibacter</taxon>
    </lineage>
</organism>
<proteinExistence type="predicted"/>